<dbReference type="Proteomes" id="UP000077763">
    <property type="component" value="Unassembled WGS sequence"/>
</dbReference>
<evidence type="ECO:0000256" key="2">
    <source>
        <dbReference type="ARBA" id="ARBA00022908"/>
    </source>
</evidence>
<gene>
    <name evidence="8" type="ORF">A1353_00895</name>
</gene>
<evidence type="ECO:0000313" key="9">
    <source>
        <dbReference type="Proteomes" id="UP000077763"/>
    </source>
</evidence>
<evidence type="ECO:0000259" key="7">
    <source>
        <dbReference type="PROSITE" id="PS51900"/>
    </source>
</evidence>
<comment type="similarity">
    <text evidence="1">Belongs to the 'phage' integrase family.</text>
</comment>
<sequence>MPLSDTAIKNAKPRADKPYKLPDEKGLYLLVTVNGGKWWRFDYRFAGKRKTLSMGTYPDTSLKQARDKRDAAKKQIAASVDPGITRKIEKAGSTENTLAAVAKEFIEANRKKWSASHLAHIEQCFERDVFPWLGNRPLKDLSAVEVLATLRRIVDRGALETAARTKQFIGQAIRYGIATGRAERDVTADLRGALPSPNRGHFPAITEPKSLAELLRDIDVYGGNFVVRTALQLQPLIFARPANLAAAEWAEFDLDAAEWRIAADKMKMKDAHIVPLSKQAIALLRDIYPLTGSSRYVFASNQGKKGNEPHISRESIGAAIRRMGYQGQHTAHGFRTTASTLLHEQGYHSDMIERQLAHAERNRVKAAYNRAQHLPERRKMMQSWADYLDGLKAGAQVLPFRAISG</sequence>
<keyword evidence="4" id="KW-0233">DNA recombination</keyword>
<name>A0A177M7V4_METMH</name>
<reference evidence="9" key="1">
    <citation type="submission" date="2016-03" db="EMBL/GenBank/DDBJ databases">
        <authorList>
            <person name="Heylen K."/>
            <person name="De Vos P."/>
            <person name="Vekeman B."/>
        </authorList>
    </citation>
    <scope>NUCLEOTIDE SEQUENCE [LARGE SCALE GENOMIC DNA]</scope>
    <source>
        <strain evidence="9">R-45371</strain>
    </source>
</reference>
<keyword evidence="2" id="KW-0229">DNA integration</keyword>
<dbReference type="InterPro" id="IPR025166">
    <property type="entry name" value="Integrase_DNA_bind_dom"/>
</dbReference>
<proteinExistence type="inferred from homology"/>
<evidence type="ECO:0000256" key="3">
    <source>
        <dbReference type="ARBA" id="ARBA00023125"/>
    </source>
</evidence>
<dbReference type="InterPro" id="IPR044068">
    <property type="entry name" value="CB"/>
</dbReference>
<keyword evidence="3 5" id="KW-0238">DNA-binding</keyword>
<evidence type="ECO:0000313" key="8">
    <source>
        <dbReference type="EMBL" id="OAI01807.1"/>
    </source>
</evidence>
<dbReference type="InterPro" id="IPR010998">
    <property type="entry name" value="Integrase_recombinase_N"/>
</dbReference>
<dbReference type="Gene3D" id="1.10.443.10">
    <property type="entry name" value="Intergrase catalytic core"/>
    <property type="match status" value="1"/>
</dbReference>
<dbReference type="InterPro" id="IPR053876">
    <property type="entry name" value="Phage_int_M"/>
</dbReference>
<dbReference type="PANTHER" id="PTHR30629:SF2">
    <property type="entry name" value="PROPHAGE INTEGRASE INTS-RELATED"/>
    <property type="match status" value="1"/>
</dbReference>
<feature type="domain" description="Tyr recombinase" evidence="6">
    <location>
        <begin position="201"/>
        <end position="386"/>
    </location>
</feature>
<dbReference type="SUPFAM" id="SSF56349">
    <property type="entry name" value="DNA breaking-rejoining enzymes"/>
    <property type="match status" value="1"/>
</dbReference>
<dbReference type="InterPro" id="IPR013762">
    <property type="entry name" value="Integrase-like_cat_sf"/>
</dbReference>
<evidence type="ECO:0000256" key="1">
    <source>
        <dbReference type="ARBA" id="ARBA00008857"/>
    </source>
</evidence>
<dbReference type="Gene3D" id="3.30.160.390">
    <property type="entry name" value="Integrase, DNA-binding domain"/>
    <property type="match status" value="1"/>
</dbReference>
<dbReference type="PROSITE" id="PS51898">
    <property type="entry name" value="TYR_RECOMBINASE"/>
    <property type="match status" value="1"/>
</dbReference>
<feature type="domain" description="Core-binding (CB)" evidence="7">
    <location>
        <begin position="96"/>
        <end position="177"/>
    </location>
</feature>
<dbReference type="GO" id="GO:0015074">
    <property type="term" value="P:DNA integration"/>
    <property type="evidence" value="ECO:0007669"/>
    <property type="project" value="UniProtKB-KW"/>
</dbReference>
<dbReference type="InterPro" id="IPR011010">
    <property type="entry name" value="DNA_brk_join_enz"/>
</dbReference>
<evidence type="ECO:0000256" key="4">
    <source>
        <dbReference type="ARBA" id="ARBA00023172"/>
    </source>
</evidence>
<dbReference type="AlphaFoldDB" id="A0A177M7V4"/>
<dbReference type="InterPro" id="IPR038488">
    <property type="entry name" value="Integrase_DNA-bd_sf"/>
</dbReference>
<dbReference type="Gene3D" id="1.10.150.130">
    <property type="match status" value="1"/>
</dbReference>
<dbReference type="GO" id="GO:0003677">
    <property type="term" value="F:DNA binding"/>
    <property type="evidence" value="ECO:0007669"/>
    <property type="project" value="UniProtKB-UniRule"/>
</dbReference>
<dbReference type="CDD" id="cd00801">
    <property type="entry name" value="INT_P4_C"/>
    <property type="match status" value="1"/>
</dbReference>
<dbReference type="PROSITE" id="PS51900">
    <property type="entry name" value="CB"/>
    <property type="match status" value="1"/>
</dbReference>
<comment type="caution">
    <text evidence="8">The sequence shown here is derived from an EMBL/GenBank/DDBJ whole genome shotgun (WGS) entry which is preliminary data.</text>
</comment>
<dbReference type="PANTHER" id="PTHR30629">
    <property type="entry name" value="PROPHAGE INTEGRASE"/>
    <property type="match status" value="1"/>
</dbReference>
<dbReference type="Pfam" id="PF13356">
    <property type="entry name" value="Arm-DNA-bind_3"/>
    <property type="match status" value="1"/>
</dbReference>
<evidence type="ECO:0000256" key="5">
    <source>
        <dbReference type="PROSITE-ProRule" id="PRU01248"/>
    </source>
</evidence>
<evidence type="ECO:0000259" key="6">
    <source>
        <dbReference type="PROSITE" id="PS51898"/>
    </source>
</evidence>
<dbReference type="Pfam" id="PF22022">
    <property type="entry name" value="Phage_int_M"/>
    <property type="match status" value="1"/>
</dbReference>
<accession>A0A177M7V4</accession>
<dbReference type="GO" id="GO:0006310">
    <property type="term" value="P:DNA recombination"/>
    <property type="evidence" value="ECO:0007669"/>
    <property type="project" value="UniProtKB-KW"/>
</dbReference>
<organism evidence="8 9">
    <name type="scientific">Methylomonas methanica</name>
    <dbReference type="NCBI Taxonomy" id="421"/>
    <lineage>
        <taxon>Bacteria</taxon>
        <taxon>Pseudomonadati</taxon>
        <taxon>Pseudomonadota</taxon>
        <taxon>Gammaproteobacteria</taxon>
        <taxon>Methylococcales</taxon>
        <taxon>Methylococcaceae</taxon>
        <taxon>Methylomonas</taxon>
    </lineage>
</organism>
<dbReference type="Pfam" id="PF00589">
    <property type="entry name" value="Phage_integrase"/>
    <property type="match status" value="1"/>
</dbReference>
<dbReference type="EMBL" id="LUUH01000066">
    <property type="protein sequence ID" value="OAI01807.1"/>
    <property type="molecule type" value="Genomic_DNA"/>
</dbReference>
<dbReference type="InterPro" id="IPR050808">
    <property type="entry name" value="Phage_Integrase"/>
</dbReference>
<dbReference type="InterPro" id="IPR002104">
    <property type="entry name" value="Integrase_catalytic"/>
</dbReference>
<protein>
    <submittedName>
        <fullName evidence="8">Integrase</fullName>
    </submittedName>
</protein>